<evidence type="ECO:0000256" key="6">
    <source>
        <dbReference type="ARBA" id="ARBA00022692"/>
    </source>
</evidence>
<feature type="region of interest" description="Disordered" evidence="23">
    <location>
        <begin position="1472"/>
        <end position="1752"/>
    </location>
</feature>
<dbReference type="Gene3D" id="2.10.220.10">
    <property type="entry name" value="Hormone Receptor, Insulin-like Growth Factor Receptor 1, Chain A, domain 2"/>
    <property type="match status" value="1"/>
</dbReference>
<comment type="cofactor">
    <cofactor evidence="1">
        <name>Mn(2+)</name>
        <dbReference type="ChEBI" id="CHEBI:29035"/>
    </cofactor>
</comment>
<accession>A0AAE1BAG7</accession>
<comment type="catalytic activity">
    <reaction evidence="20 22">
        <text>L-tyrosyl-[protein] + ATP = O-phospho-L-tyrosyl-[protein] + ADP + H(+)</text>
        <dbReference type="Rhea" id="RHEA:10596"/>
        <dbReference type="Rhea" id="RHEA-COMP:10136"/>
        <dbReference type="Rhea" id="RHEA-COMP:20101"/>
        <dbReference type="ChEBI" id="CHEBI:15378"/>
        <dbReference type="ChEBI" id="CHEBI:30616"/>
        <dbReference type="ChEBI" id="CHEBI:46858"/>
        <dbReference type="ChEBI" id="CHEBI:61978"/>
        <dbReference type="ChEBI" id="CHEBI:456216"/>
        <dbReference type="EC" id="2.7.10.1"/>
    </reaction>
</comment>
<keyword evidence="8 25" id="KW-0732">Signal</keyword>
<feature type="domain" description="Fibronectin type-III" evidence="27">
    <location>
        <begin position="618"/>
        <end position="715"/>
    </location>
</feature>
<organism evidence="28 29">
    <name type="scientific">Elysia crispata</name>
    <name type="common">lettuce slug</name>
    <dbReference type="NCBI Taxonomy" id="231223"/>
    <lineage>
        <taxon>Eukaryota</taxon>
        <taxon>Metazoa</taxon>
        <taxon>Spiralia</taxon>
        <taxon>Lophotrochozoa</taxon>
        <taxon>Mollusca</taxon>
        <taxon>Gastropoda</taxon>
        <taxon>Heterobranchia</taxon>
        <taxon>Euthyneura</taxon>
        <taxon>Panpulmonata</taxon>
        <taxon>Sacoglossa</taxon>
        <taxon>Placobranchoidea</taxon>
        <taxon>Plakobranchidae</taxon>
        <taxon>Elysia</taxon>
    </lineage>
</organism>
<dbReference type="InterPro" id="IPR006212">
    <property type="entry name" value="Furin_repeat"/>
</dbReference>
<evidence type="ECO:0000256" key="10">
    <source>
        <dbReference type="ARBA" id="ARBA00022741"/>
    </source>
</evidence>
<dbReference type="Proteomes" id="UP001283361">
    <property type="component" value="Unassembled WGS sequence"/>
</dbReference>
<evidence type="ECO:0000256" key="22">
    <source>
        <dbReference type="RuleBase" id="RU000312"/>
    </source>
</evidence>
<dbReference type="Pfam" id="PF00041">
    <property type="entry name" value="fn3"/>
    <property type="match status" value="1"/>
</dbReference>
<keyword evidence="11" id="KW-0418">Kinase</keyword>
<keyword evidence="16" id="KW-1015">Disulfide bond</keyword>
<keyword evidence="14 24" id="KW-0472">Membrane</keyword>
<evidence type="ECO:0000313" key="29">
    <source>
        <dbReference type="Proteomes" id="UP001283361"/>
    </source>
</evidence>
<dbReference type="PROSITE" id="PS50853">
    <property type="entry name" value="FN3"/>
    <property type="match status" value="3"/>
</dbReference>
<evidence type="ECO:0000256" key="9">
    <source>
        <dbReference type="ARBA" id="ARBA00022737"/>
    </source>
</evidence>
<gene>
    <name evidence="28" type="ORF">RRG08_033179</name>
</gene>
<dbReference type="InterPro" id="IPR036941">
    <property type="entry name" value="Rcpt_L-dom_sf"/>
</dbReference>
<keyword evidence="18" id="KW-0325">Glycoprotein</keyword>
<dbReference type="EC" id="2.7.10.1" evidence="22"/>
<dbReference type="InterPro" id="IPR001245">
    <property type="entry name" value="Ser-Thr/Tyr_kinase_cat_dom"/>
</dbReference>
<feature type="compositionally biased region" description="Polar residues" evidence="23">
    <location>
        <begin position="1741"/>
        <end position="1752"/>
    </location>
</feature>
<dbReference type="SUPFAM" id="SSF49265">
    <property type="entry name" value="Fibronectin type III"/>
    <property type="match status" value="2"/>
</dbReference>
<keyword evidence="7" id="KW-0479">Metal-binding</keyword>
<evidence type="ECO:0000256" key="8">
    <source>
        <dbReference type="ARBA" id="ARBA00022729"/>
    </source>
</evidence>
<dbReference type="CDD" id="cd00064">
    <property type="entry name" value="FU"/>
    <property type="match status" value="1"/>
</dbReference>
<feature type="compositionally biased region" description="Polar residues" evidence="23">
    <location>
        <begin position="1697"/>
        <end position="1708"/>
    </location>
</feature>
<protein>
    <recommendedName>
        <fullName evidence="22">Tyrosine-protein kinase receptor</fullName>
        <ecNumber evidence="22">2.7.10.1</ecNumber>
    </recommendedName>
</protein>
<dbReference type="Pfam" id="PF00757">
    <property type="entry name" value="Furin-like"/>
    <property type="match status" value="1"/>
</dbReference>
<dbReference type="PRINTS" id="PR00109">
    <property type="entry name" value="TYRKINASE"/>
</dbReference>
<dbReference type="FunFam" id="1.10.510.10:FF:000528">
    <property type="entry name" value="Tyrosine-protein kinase receptor"/>
    <property type="match status" value="1"/>
</dbReference>
<feature type="compositionally biased region" description="Polar residues" evidence="23">
    <location>
        <begin position="1514"/>
        <end position="1540"/>
    </location>
</feature>
<evidence type="ECO:0000256" key="3">
    <source>
        <dbReference type="ARBA" id="ARBA00022553"/>
    </source>
</evidence>
<dbReference type="GO" id="GO:0051897">
    <property type="term" value="P:positive regulation of phosphatidylinositol 3-kinase/protein kinase B signal transduction"/>
    <property type="evidence" value="ECO:0007669"/>
    <property type="project" value="TreeGrafter"/>
</dbReference>
<dbReference type="InterPro" id="IPR050122">
    <property type="entry name" value="RTK"/>
</dbReference>
<dbReference type="InterPro" id="IPR036116">
    <property type="entry name" value="FN3_sf"/>
</dbReference>
<keyword evidence="4" id="KW-0808">Transferase</keyword>
<comment type="similarity">
    <text evidence="22">Belongs to the protein kinase superfamily. Tyr protein kinase family. Insulin receptor subfamily.</text>
</comment>
<dbReference type="GO" id="GO:0030424">
    <property type="term" value="C:axon"/>
    <property type="evidence" value="ECO:0007669"/>
    <property type="project" value="TreeGrafter"/>
</dbReference>
<keyword evidence="15" id="KW-0829">Tyrosine-protein kinase</keyword>
<feature type="binding site" evidence="21">
    <location>
        <position position="1069"/>
    </location>
    <ligand>
        <name>ATP</name>
        <dbReference type="ChEBI" id="CHEBI:30616"/>
    </ligand>
</feature>
<dbReference type="InterPro" id="IPR000494">
    <property type="entry name" value="Rcpt_L-dom"/>
</dbReference>
<feature type="domain" description="Fibronectin type-III" evidence="27">
    <location>
        <begin position="498"/>
        <end position="614"/>
    </location>
</feature>
<keyword evidence="6 22" id="KW-0812">Transmembrane</keyword>
<dbReference type="Pfam" id="PF01030">
    <property type="entry name" value="Recep_L_domain"/>
    <property type="match status" value="2"/>
</dbReference>
<dbReference type="GO" id="GO:0005524">
    <property type="term" value="F:ATP binding"/>
    <property type="evidence" value="ECO:0007669"/>
    <property type="project" value="UniProtKB-UniRule"/>
</dbReference>
<evidence type="ECO:0000256" key="12">
    <source>
        <dbReference type="ARBA" id="ARBA00022840"/>
    </source>
</evidence>
<keyword evidence="17 22" id="KW-0675">Receptor</keyword>
<name>A0AAE1BAG7_9GAST</name>
<feature type="region of interest" description="Disordered" evidence="23">
    <location>
        <begin position="1322"/>
        <end position="1343"/>
    </location>
</feature>
<dbReference type="SUPFAM" id="SSF52058">
    <property type="entry name" value="L domain-like"/>
    <property type="match status" value="2"/>
</dbReference>
<dbReference type="PROSITE" id="PS00107">
    <property type="entry name" value="PROTEIN_KINASE_ATP"/>
    <property type="match status" value="1"/>
</dbReference>
<feature type="region of interest" description="Disordered" evidence="23">
    <location>
        <begin position="779"/>
        <end position="808"/>
    </location>
</feature>
<dbReference type="FunFam" id="3.30.200.20:FF:000026">
    <property type="entry name" value="Tyrosine-protein kinase receptor"/>
    <property type="match status" value="1"/>
</dbReference>
<keyword evidence="9" id="KW-0677">Repeat</keyword>
<keyword evidence="13 24" id="KW-1133">Transmembrane helix</keyword>
<reference evidence="28" key="1">
    <citation type="journal article" date="2023" name="G3 (Bethesda)">
        <title>A reference genome for the long-term kleptoplast-retaining sea slug Elysia crispata morphotype clarki.</title>
        <authorList>
            <person name="Eastman K.E."/>
            <person name="Pendleton A.L."/>
            <person name="Shaikh M.A."/>
            <person name="Suttiyut T."/>
            <person name="Ogas R."/>
            <person name="Tomko P."/>
            <person name="Gavelis G."/>
            <person name="Widhalm J.R."/>
            <person name="Wisecaver J.H."/>
        </authorList>
    </citation>
    <scope>NUCLEOTIDE SEQUENCE</scope>
    <source>
        <strain evidence="28">ECLA1</strain>
    </source>
</reference>
<dbReference type="GO" id="GO:0046872">
    <property type="term" value="F:metal ion binding"/>
    <property type="evidence" value="ECO:0007669"/>
    <property type="project" value="UniProtKB-KW"/>
</dbReference>
<dbReference type="InterPro" id="IPR013783">
    <property type="entry name" value="Ig-like_fold"/>
</dbReference>
<feature type="chain" id="PRO_5042243778" description="Tyrosine-protein kinase receptor" evidence="25">
    <location>
        <begin position="32"/>
        <end position="1752"/>
    </location>
</feature>
<feature type="compositionally biased region" description="Low complexity" evidence="23">
    <location>
        <begin position="1604"/>
        <end position="1613"/>
    </location>
</feature>
<evidence type="ECO:0000256" key="17">
    <source>
        <dbReference type="ARBA" id="ARBA00023170"/>
    </source>
</evidence>
<evidence type="ECO:0000256" key="14">
    <source>
        <dbReference type="ARBA" id="ARBA00023136"/>
    </source>
</evidence>
<evidence type="ECO:0000256" key="21">
    <source>
        <dbReference type="PROSITE-ProRule" id="PRU10141"/>
    </source>
</evidence>
<evidence type="ECO:0000259" key="27">
    <source>
        <dbReference type="PROSITE" id="PS50853"/>
    </source>
</evidence>
<keyword evidence="3 22" id="KW-0597">Phosphoprotein</keyword>
<dbReference type="Gene3D" id="2.60.40.10">
    <property type="entry name" value="Immunoglobulins"/>
    <property type="match status" value="4"/>
</dbReference>
<dbReference type="PANTHER" id="PTHR24416">
    <property type="entry name" value="TYROSINE-PROTEIN KINASE RECEPTOR"/>
    <property type="match status" value="1"/>
</dbReference>
<keyword evidence="5" id="KW-0165">Cleavage on pair of basic residues</keyword>
<keyword evidence="12 21" id="KW-0067">ATP-binding</keyword>
<evidence type="ECO:0000256" key="2">
    <source>
        <dbReference type="ARBA" id="ARBA00004479"/>
    </source>
</evidence>
<evidence type="ECO:0000256" key="11">
    <source>
        <dbReference type="ARBA" id="ARBA00022777"/>
    </source>
</evidence>
<evidence type="ECO:0000256" key="15">
    <source>
        <dbReference type="ARBA" id="ARBA00023137"/>
    </source>
</evidence>
<dbReference type="CDD" id="cd05032">
    <property type="entry name" value="PTKc_InsR_like"/>
    <property type="match status" value="1"/>
</dbReference>
<feature type="compositionally biased region" description="Polar residues" evidence="23">
    <location>
        <begin position="1670"/>
        <end position="1688"/>
    </location>
</feature>
<comment type="subcellular location">
    <subcellularLocation>
        <location evidence="2">Membrane</location>
        <topology evidence="2">Single-pass type I membrane protein</topology>
    </subcellularLocation>
</comment>
<feature type="domain" description="Fibronectin type-III" evidence="27">
    <location>
        <begin position="868"/>
        <end position="967"/>
    </location>
</feature>
<evidence type="ECO:0000256" key="19">
    <source>
        <dbReference type="ARBA" id="ARBA00023211"/>
    </source>
</evidence>
<evidence type="ECO:0000256" key="13">
    <source>
        <dbReference type="ARBA" id="ARBA00022989"/>
    </source>
</evidence>
<evidence type="ECO:0000256" key="23">
    <source>
        <dbReference type="SAM" id="MobiDB-lite"/>
    </source>
</evidence>
<dbReference type="SUPFAM" id="SSF56112">
    <property type="entry name" value="Protein kinase-like (PK-like)"/>
    <property type="match status" value="1"/>
</dbReference>
<evidence type="ECO:0000259" key="26">
    <source>
        <dbReference type="PROSITE" id="PS50011"/>
    </source>
</evidence>
<sequence>MGFKGKERLKLYLRMQLLMLAISSNFIKASASDCALDEKIKVQPGGVCPNIDIRNNIKNLQKLENCTVIEGYLRISLIEHVDSEAYAKYTFPLLREITDYVLLYRVYGLTTLRDMFPNLAVIRGRLLFTNFALVAFEMIDLEDLGLISLQNISRGGVRLAKNKKLCFINTVDWARLGVKPEEQDFKLNREESQCVDLCPKSCTKTKVDGVLSRRCWTSTHCQKNLDCKCGENKACMDDGQCCHEYCLGGCTGSDAHECFVCRDVVYQNNCHLQCPHPTYMYFDRRCLTDKECSQLELQDGTMSSEGPVSYSDKNGPNKCLQTCPADYIVELDKESQFKKCVRCEGPCPKECNGKNIHSIQTVEEFSDCSKIIGDLTIEIIMSNVAQEMEKGLGRIKEITGTLQITHSFPLLNLFFFKSLEIVRGEGKTESLSVYYNKNLQELFPEEQMKTMKVFKKVSFKQNPKLCTFKILELQKYLNLSDSMMTIEANGHDMPCADKNLNMTIKKITHETARLEWEQAHGDQRRVLSYIINYKEIKDKFVDVNIYQGRDACSEDVWMTFEQKAKNDDETGNLEAVITELKPFTTYAVYIQAYTLSSASHSAMTQVETFTTNPWDPSKPRDVEVTANGPSELRVKWTKPKKPNGIIDHYVVFYQKEELNKKEFDKRNYCDHPVVTLKKKKKEELDEKEKYLNSNNSNCCACPKSKSELEAEAKKQQMDIYFEDFIHGSLYCKRYEQLPFKLNENLVDLTLEDLSKLYYQRNNTNQSAIKLRRDQTYTDPLGNLESGQNSGWGQLNATESTSKNKTDGPIEVSVNGTELVLTGLEHFREYSIMVQACHEENPDTKEKLCSALAITQGRTEANSSFDVINTTTIEVRRVANKSSEAIIKWGLPANPNGLTVKFTLSYKLANQDGWYTMCISMEEYYKHKGYRLTGLAPGNWTFRIRPVSLGGDGMFTREKYFFIPLPPGEEKWPIGTIIAIVASFLFVIVAITICYCYFKHRFRKEDMTVISQNANYIPSEPCYTMDDWEVDRSKIRTIREIGQGSFGMVYEGIATGLGDDPNEEIRVAVKTVNDRAGFNDRREFLKEATTMKAFDCYHVVKLLGVVSTGQPALVIMELMALGDLKNYLREHRPDEENPDVTPPCLQDILQMAGEVADGMAYLADKKFVHRDLAARNCMVAEDKTVKIGDFGMTRDVYETDYYRKGGKGMLPVRWMAPESLKDGMFSSMSDVWSYGVVIWEMVTLAAQPYQGLSNDQVIKFITDGSTMDMPENCPVEMAYLMKRCWAKRIKHRPTFKEILAYLLPHLNPRFEKVSYYFSEGGGHASDTGRGLGEEEEEEGVDECSINSLSCEGAAAPRHSLRDGSDYGYGSPTASADSASVYDEGIDPVACKHDNGRGGYYPHTDHLYISNDYGTEDLSSSDQGLFGVEINDMDQPFIRNSFQEVPRVMTRQPNGPESTTHNSGLIELQPLLSSVRTGPHPHSSRPNAVHNSSHSFMPELVDHPHLYSSPAHSLHNHQQFSPQTHTPASSLDTSASQRSSPFSLADTDPLKSGPPGQHFVQPHVQGHQKLEGASNPIRLGLSDPLHAGPPASSHMGEASGLVGHGSVPVPVKSSPLPMAGPLAKPPLRLPTLNQPPGGGFKRVPLFNSQTGREEHRDNGSSSSVPPKESHHQSVSNVSGHRSANLTSSLVTPHEDLHSETSPILSDSLHPSSLGAIASSSEGSKDSGSHSRVNGLSNGYIPMSSASSSNRTTPC</sequence>
<dbReference type="PROSITE" id="PS00109">
    <property type="entry name" value="PROTEIN_KINASE_TYR"/>
    <property type="match status" value="1"/>
</dbReference>
<evidence type="ECO:0000256" key="18">
    <source>
        <dbReference type="ARBA" id="ARBA00023180"/>
    </source>
</evidence>
<dbReference type="InterPro" id="IPR000719">
    <property type="entry name" value="Prot_kinase_dom"/>
</dbReference>
<dbReference type="PROSITE" id="PS00239">
    <property type="entry name" value="RECEPTOR_TYR_KIN_II"/>
    <property type="match status" value="1"/>
</dbReference>
<dbReference type="Gene3D" id="3.30.200.20">
    <property type="entry name" value="Phosphorylase Kinase, domain 1"/>
    <property type="match status" value="1"/>
</dbReference>
<proteinExistence type="inferred from homology"/>
<dbReference type="Pfam" id="PF07714">
    <property type="entry name" value="PK_Tyr_Ser-Thr"/>
    <property type="match status" value="1"/>
</dbReference>
<evidence type="ECO:0000256" key="20">
    <source>
        <dbReference type="ARBA" id="ARBA00051243"/>
    </source>
</evidence>
<dbReference type="InterPro" id="IPR017441">
    <property type="entry name" value="Protein_kinase_ATP_BS"/>
</dbReference>
<keyword evidence="10 21" id="KW-0547">Nucleotide-binding</keyword>
<dbReference type="InterPro" id="IPR006211">
    <property type="entry name" value="Furin-like_Cys-rich_dom"/>
</dbReference>
<dbReference type="PANTHER" id="PTHR24416:SF525">
    <property type="entry name" value="INSULIN-LIKE RECEPTOR"/>
    <property type="match status" value="1"/>
</dbReference>
<keyword evidence="29" id="KW-1185">Reference proteome</keyword>
<evidence type="ECO:0000256" key="4">
    <source>
        <dbReference type="ARBA" id="ARBA00022679"/>
    </source>
</evidence>
<dbReference type="GO" id="GO:0042593">
    <property type="term" value="P:glucose homeostasis"/>
    <property type="evidence" value="ECO:0007669"/>
    <property type="project" value="TreeGrafter"/>
</dbReference>
<keyword evidence="19" id="KW-0464">Manganese</keyword>
<evidence type="ECO:0000256" key="5">
    <source>
        <dbReference type="ARBA" id="ARBA00022685"/>
    </source>
</evidence>
<dbReference type="SMART" id="SM00060">
    <property type="entry name" value="FN3"/>
    <property type="match status" value="3"/>
</dbReference>
<dbReference type="InterPro" id="IPR009030">
    <property type="entry name" value="Growth_fac_rcpt_cys_sf"/>
</dbReference>
<dbReference type="InterPro" id="IPR003961">
    <property type="entry name" value="FN3_dom"/>
</dbReference>
<evidence type="ECO:0000256" key="1">
    <source>
        <dbReference type="ARBA" id="ARBA00001936"/>
    </source>
</evidence>
<dbReference type="Gene3D" id="3.80.20.20">
    <property type="entry name" value="Receptor L-domain"/>
    <property type="match status" value="2"/>
</dbReference>
<dbReference type="InterPro" id="IPR002011">
    <property type="entry name" value="Tyr_kinase_rcpt_2_CS"/>
</dbReference>
<evidence type="ECO:0000313" key="28">
    <source>
        <dbReference type="EMBL" id="KAK3802520.1"/>
    </source>
</evidence>
<dbReference type="GO" id="GO:0005009">
    <property type="term" value="F:insulin receptor activity"/>
    <property type="evidence" value="ECO:0007669"/>
    <property type="project" value="TreeGrafter"/>
</dbReference>
<feature type="compositionally biased region" description="Polar residues" evidence="23">
    <location>
        <begin position="784"/>
        <end position="800"/>
    </location>
</feature>
<dbReference type="InterPro" id="IPR020635">
    <property type="entry name" value="Tyr_kinase_cat_dom"/>
</dbReference>
<dbReference type="InterPro" id="IPR011009">
    <property type="entry name" value="Kinase-like_dom_sf"/>
</dbReference>
<feature type="transmembrane region" description="Helical" evidence="24">
    <location>
        <begin position="971"/>
        <end position="997"/>
    </location>
</feature>
<comment type="caution">
    <text evidence="28">The sequence shown here is derived from an EMBL/GenBank/DDBJ whole genome shotgun (WGS) entry which is preliminary data.</text>
</comment>
<dbReference type="EMBL" id="JAWDGP010000228">
    <property type="protein sequence ID" value="KAK3802520.1"/>
    <property type="molecule type" value="Genomic_DNA"/>
</dbReference>
<dbReference type="GO" id="GO:0005899">
    <property type="term" value="C:insulin receptor complex"/>
    <property type="evidence" value="ECO:0007669"/>
    <property type="project" value="TreeGrafter"/>
</dbReference>
<dbReference type="CDD" id="cd00063">
    <property type="entry name" value="FN3"/>
    <property type="match status" value="3"/>
</dbReference>
<dbReference type="PROSITE" id="PS50011">
    <property type="entry name" value="PROTEIN_KINASE_DOM"/>
    <property type="match status" value="1"/>
</dbReference>
<evidence type="ECO:0000256" key="24">
    <source>
        <dbReference type="SAM" id="Phobius"/>
    </source>
</evidence>
<evidence type="ECO:0000256" key="16">
    <source>
        <dbReference type="ARBA" id="ARBA00023157"/>
    </source>
</evidence>
<dbReference type="GO" id="GO:0043410">
    <property type="term" value="P:positive regulation of MAPK cascade"/>
    <property type="evidence" value="ECO:0007669"/>
    <property type="project" value="TreeGrafter"/>
</dbReference>
<feature type="domain" description="Protein kinase" evidence="26">
    <location>
        <begin position="1034"/>
        <end position="1309"/>
    </location>
</feature>
<dbReference type="SUPFAM" id="SSF57184">
    <property type="entry name" value="Growth factor receptor domain"/>
    <property type="match status" value="1"/>
</dbReference>
<dbReference type="Gene3D" id="1.10.510.10">
    <property type="entry name" value="Transferase(Phosphotransferase) domain 1"/>
    <property type="match status" value="1"/>
</dbReference>
<evidence type="ECO:0000256" key="25">
    <source>
        <dbReference type="SAM" id="SignalP"/>
    </source>
</evidence>
<dbReference type="SMART" id="SM00261">
    <property type="entry name" value="FU"/>
    <property type="match status" value="1"/>
</dbReference>
<feature type="signal peptide" evidence="25">
    <location>
        <begin position="1"/>
        <end position="31"/>
    </location>
</feature>
<feature type="compositionally biased region" description="Polar residues" evidence="23">
    <location>
        <begin position="1482"/>
        <end position="1493"/>
    </location>
</feature>
<dbReference type="GO" id="GO:0043560">
    <property type="term" value="F:insulin receptor substrate binding"/>
    <property type="evidence" value="ECO:0007669"/>
    <property type="project" value="TreeGrafter"/>
</dbReference>
<dbReference type="InterPro" id="IPR008266">
    <property type="entry name" value="Tyr_kinase_AS"/>
</dbReference>
<dbReference type="SMART" id="SM00219">
    <property type="entry name" value="TyrKc"/>
    <property type="match status" value="1"/>
</dbReference>
<evidence type="ECO:0000256" key="7">
    <source>
        <dbReference type="ARBA" id="ARBA00022723"/>
    </source>
</evidence>